<sequence length="98" mass="11022">MVQARPSLVTILGFLLLTFNAAMVVYSSDRGLGAVAFVTFCYLDISLLIYCLRLYAITPPGTPRREHLRVSMWLLTTALTFAFWPLLELWLQIGGPKT</sequence>
<dbReference type="EMBL" id="CP144749">
    <property type="protein sequence ID" value="WVZ77331.1"/>
    <property type="molecule type" value="Genomic_DNA"/>
</dbReference>
<evidence type="ECO:0000313" key="3">
    <source>
        <dbReference type="Proteomes" id="UP001341281"/>
    </source>
</evidence>
<gene>
    <name evidence="2" type="ORF">U9M48_025210</name>
</gene>
<reference evidence="2 3" key="1">
    <citation type="submission" date="2024-02" db="EMBL/GenBank/DDBJ databases">
        <title>High-quality chromosome-scale genome assembly of Pensacola bahiagrass (Paspalum notatum Flugge var. saurae).</title>
        <authorList>
            <person name="Vega J.M."/>
            <person name="Podio M."/>
            <person name="Orjuela J."/>
            <person name="Siena L.A."/>
            <person name="Pessino S.C."/>
            <person name="Combes M.C."/>
            <person name="Mariac C."/>
            <person name="Albertini E."/>
            <person name="Pupilli F."/>
            <person name="Ortiz J.P.A."/>
            <person name="Leblanc O."/>
        </authorList>
    </citation>
    <scope>NUCLEOTIDE SEQUENCE [LARGE SCALE GENOMIC DNA]</scope>
    <source>
        <strain evidence="2">R1</strain>
        <tissue evidence="2">Leaf</tissue>
    </source>
</reference>
<dbReference type="InterPro" id="IPR045501">
    <property type="entry name" value="DUF6490"/>
</dbReference>
<feature type="transmembrane region" description="Helical" evidence="1">
    <location>
        <begin position="68"/>
        <end position="87"/>
    </location>
</feature>
<feature type="transmembrane region" description="Helical" evidence="1">
    <location>
        <begin position="37"/>
        <end position="56"/>
    </location>
</feature>
<dbReference type="Proteomes" id="UP001341281">
    <property type="component" value="Chromosome 05"/>
</dbReference>
<organism evidence="2 3">
    <name type="scientific">Paspalum notatum var. saurae</name>
    <dbReference type="NCBI Taxonomy" id="547442"/>
    <lineage>
        <taxon>Eukaryota</taxon>
        <taxon>Viridiplantae</taxon>
        <taxon>Streptophyta</taxon>
        <taxon>Embryophyta</taxon>
        <taxon>Tracheophyta</taxon>
        <taxon>Spermatophyta</taxon>
        <taxon>Magnoliopsida</taxon>
        <taxon>Liliopsida</taxon>
        <taxon>Poales</taxon>
        <taxon>Poaceae</taxon>
        <taxon>PACMAD clade</taxon>
        <taxon>Panicoideae</taxon>
        <taxon>Andropogonodae</taxon>
        <taxon>Paspaleae</taxon>
        <taxon>Paspalinae</taxon>
        <taxon>Paspalum</taxon>
    </lineage>
</organism>
<evidence type="ECO:0000256" key="1">
    <source>
        <dbReference type="SAM" id="Phobius"/>
    </source>
</evidence>
<accession>A0AAQ3WXQ8</accession>
<dbReference type="AlphaFoldDB" id="A0AAQ3WXQ8"/>
<dbReference type="Pfam" id="PF20100">
    <property type="entry name" value="DUF6490"/>
    <property type="match status" value="1"/>
</dbReference>
<protein>
    <submittedName>
        <fullName evidence="2">Uncharacterized protein</fullName>
    </submittedName>
</protein>
<keyword evidence="1" id="KW-1133">Transmembrane helix</keyword>
<dbReference type="PANTHER" id="PTHR46610">
    <property type="entry name" value="OS05G0181300 PROTEIN"/>
    <property type="match status" value="1"/>
</dbReference>
<keyword evidence="1" id="KW-0472">Membrane</keyword>
<keyword evidence="3" id="KW-1185">Reference proteome</keyword>
<proteinExistence type="predicted"/>
<name>A0AAQ3WXQ8_PASNO</name>
<keyword evidence="1" id="KW-0812">Transmembrane</keyword>
<evidence type="ECO:0000313" key="2">
    <source>
        <dbReference type="EMBL" id="WVZ77331.1"/>
    </source>
</evidence>
<dbReference type="PANTHER" id="PTHR46610:SF7">
    <property type="entry name" value="OS02G0216300 PROTEIN"/>
    <property type="match status" value="1"/>
</dbReference>